<gene>
    <name evidence="3" type="ORF">UFOVP220_48</name>
    <name evidence="1" type="ORF">UFOVP26_40</name>
    <name evidence="2" type="ORF">UFOVP44_57</name>
</gene>
<evidence type="ECO:0000313" key="2">
    <source>
        <dbReference type="EMBL" id="CAB4123798.1"/>
    </source>
</evidence>
<protein>
    <submittedName>
        <fullName evidence="1">Uncharacterized protein</fullName>
    </submittedName>
</protein>
<dbReference type="EMBL" id="LR796152">
    <property type="protein sequence ID" value="CAB4121880.1"/>
    <property type="molecule type" value="Genomic_DNA"/>
</dbReference>
<accession>A0A6J5KP18</accession>
<name>A0A6J5KP18_9CAUD</name>
<dbReference type="EMBL" id="LR796176">
    <property type="protein sequence ID" value="CAB4123798.1"/>
    <property type="molecule type" value="Genomic_DNA"/>
</dbReference>
<reference evidence="1" key="1">
    <citation type="submission" date="2020-04" db="EMBL/GenBank/DDBJ databases">
        <authorList>
            <person name="Chiriac C."/>
            <person name="Salcher M."/>
            <person name="Ghai R."/>
            <person name="Kavagutti S V."/>
        </authorList>
    </citation>
    <scope>NUCLEOTIDE SEQUENCE</scope>
</reference>
<sequence length="83" mass="9419">MAYNFDKQVTVGDWEVQVDSGAKYGFFEHQKTGAGGGLWFEDEKDVLDEIQVTLRDYDGVYELPRQVAAALLMMGFFVGIEFQ</sequence>
<evidence type="ECO:0000313" key="1">
    <source>
        <dbReference type="EMBL" id="CAB4121880.1"/>
    </source>
</evidence>
<proteinExistence type="predicted"/>
<dbReference type="EMBL" id="LR798268">
    <property type="protein sequence ID" value="CAB5219223.1"/>
    <property type="molecule type" value="Genomic_DNA"/>
</dbReference>
<organism evidence="1">
    <name type="scientific">uncultured Caudovirales phage</name>
    <dbReference type="NCBI Taxonomy" id="2100421"/>
    <lineage>
        <taxon>Viruses</taxon>
        <taxon>Duplodnaviria</taxon>
        <taxon>Heunggongvirae</taxon>
        <taxon>Uroviricota</taxon>
        <taxon>Caudoviricetes</taxon>
        <taxon>Peduoviridae</taxon>
        <taxon>Maltschvirus</taxon>
        <taxon>Maltschvirus maltsch</taxon>
    </lineage>
</organism>
<evidence type="ECO:0000313" key="3">
    <source>
        <dbReference type="EMBL" id="CAB5219223.1"/>
    </source>
</evidence>